<keyword evidence="2" id="KW-1185">Reference proteome</keyword>
<name>A0ACB9P2X0_9MYRT</name>
<sequence>MDLNPMDSNGHGDDRDGDDDGGGGGICSVVDEEVDDDVDGDETKALLPAGEKGMSRSCDKGTRKVQWNDSIGNDLAEVLEFMPSEPSEHEEDDSNSCPYEARDSEAKTLDSSMVTFPYSMDDKGQELVRMALGSRAGVAADNDICSRLCEVCCFTSL</sequence>
<gene>
    <name evidence="1" type="ORF">MLD38_027274</name>
</gene>
<dbReference type="Proteomes" id="UP001057402">
    <property type="component" value="Chromosome 7"/>
</dbReference>
<proteinExistence type="predicted"/>
<reference evidence="2" key="1">
    <citation type="journal article" date="2023" name="Front. Plant Sci.">
        <title>Chromosomal-level genome assembly of Melastoma candidum provides insights into trichome evolution.</title>
        <authorList>
            <person name="Zhong Y."/>
            <person name="Wu W."/>
            <person name="Sun C."/>
            <person name="Zou P."/>
            <person name="Liu Y."/>
            <person name="Dai S."/>
            <person name="Zhou R."/>
        </authorList>
    </citation>
    <scope>NUCLEOTIDE SEQUENCE [LARGE SCALE GENOMIC DNA]</scope>
</reference>
<evidence type="ECO:0000313" key="2">
    <source>
        <dbReference type="Proteomes" id="UP001057402"/>
    </source>
</evidence>
<protein>
    <submittedName>
        <fullName evidence="1">Uncharacterized protein</fullName>
    </submittedName>
</protein>
<comment type="caution">
    <text evidence="1">The sequence shown here is derived from an EMBL/GenBank/DDBJ whole genome shotgun (WGS) entry which is preliminary data.</text>
</comment>
<accession>A0ACB9P2X0</accession>
<organism evidence="1 2">
    <name type="scientific">Melastoma candidum</name>
    <dbReference type="NCBI Taxonomy" id="119954"/>
    <lineage>
        <taxon>Eukaryota</taxon>
        <taxon>Viridiplantae</taxon>
        <taxon>Streptophyta</taxon>
        <taxon>Embryophyta</taxon>
        <taxon>Tracheophyta</taxon>
        <taxon>Spermatophyta</taxon>
        <taxon>Magnoliopsida</taxon>
        <taxon>eudicotyledons</taxon>
        <taxon>Gunneridae</taxon>
        <taxon>Pentapetalae</taxon>
        <taxon>rosids</taxon>
        <taxon>malvids</taxon>
        <taxon>Myrtales</taxon>
        <taxon>Melastomataceae</taxon>
        <taxon>Melastomatoideae</taxon>
        <taxon>Melastomateae</taxon>
        <taxon>Melastoma</taxon>
    </lineage>
</organism>
<evidence type="ECO:0000313" key="1">
    <source>
        <dbReference type="EMBL" id="KAI4342681.1"/>
    </source>
</evidence>
<dbReference type="EMBL" id="CM042886">
    <property type="protein sequence ID" value="KAI4342681.1"/>
    <property type="molecule type" value="Genomic_DNA"/>
</dbReference>